<dbReference type="EMBL" id="CAKKNE010000004">
    <property type="protein sequence ID" value="CAH0372851.1"/>
    <property type="molecule type" value="Genomic_DNA"/>
</dbReference>
<dbReference type="Gene3D" id="1.25.40.10">
    <property type="entry name" value="Tetratricopeptide repeat domain"/>
    <property type="match status" value="1"/>
</dbReference>
<accession>A0A8J2X3E9</accession>
<dbReference type="AlphaFoldDB" id="A0A8J2X3E9"/>
<keyword evidence="2" id="KW-1185">Reference proteome</keyword>
<sequence length="229" mass="25504">MCEQQYHGVVRCALGWACWKTYSGRPETDWARGSAMTALGNGLSDAEHHEDALPVQEAELAMFRRLGAAEESMLLAQSNLANTYGYVGRLEEALRLQRNVYYGYVKLNGGEHGDTLIAANNCANTLFGLKRYKEAKSLLRGMTPVARRVLGENHHLTLRMRRVYAIALYSDDDATLADLREAVNTLEETDRSARRVLGGAHPLTEDIEDELRDARAALRAREAPLKGRA</sequence>
<evidence type="ECO:0000313" key="1">
    <source>
        <dbReference type="EMBL" id="CAH0372851.1"/>
    </source>
</evidence>
<organism evidence="1 2">
    <name type="scientific">Pelagomonas calceolata</name>
    <dbReference type="NCBI Taxonomy" id="35677"/>
    <lineage>
        <taxon>Eukaryota</taxon>
        <taxon>Sar</taxon>
        <taxon>Stramenopiles</taxon>
        <taxon>Ochrophyta</taxon>
        <taxon>Pelagophyceae</taxon>
        <taxon>Pelagomonadales</taxon>
        <taxon>Pelagomonadaceae</taxon>
        <taxon>Pelagomonas</taxon>
    </lineage>
</organism>
<dbReference type="InterPro" id="IPR053137">
    <property type="entry name" value="NLR-like"/>
</dbReference>
<dbReference type="Pfam" id="PF13424">
    <property type="entry name" value="TPR_12"/>
    <property type="match status" value="1"/>
</dbReference>
<dbReference type="InterPro" id="IPR011990">
    <property type="entry name" value="TPR-like_helical_dom_sf"/>
</dbReference>
<gene>
    <name evidence="1" type="ORF">PECAL_4P00080</name>
</gene>
<dbReference type="PANTHER" id="PTHR46082">
    <property type="entry name" value="ATP/GTP-BINDING PROTEIN-RELATED"/>
    <property type="match status" value="1"/>
</dbReference>
<name>A0A8J2X3E9_9STRA</name>
<dbReference type="Proteomes" id="UP000789595">
    <property type="component" value="Unassembled WGS sequence"/>
</dbReference>
<evidence type="ECO:0000313" key="2">
    <source>
        <dbReference type="Proteomes" id="UP000789595"/>
    </source>
</evidence>
<dbReference type="SUPFAM" id="SSF48452">
    <property type="entry name" value="TPR-like"/>
    <property type="match status" value="1"/>
</dbReference>
<comment type="caution">
    <text evidence="1">The sequence shown here is derived from an EMBL/GenBank/DDBJ whole genome shotgun (WGS) entry which is preliminary data.</text>
</comment>
<dbReference type="PANTHER" id="PTHR46082:SF6">
    <property type="entry name" value="AAA+ ATPASE DOMAIN-CONTAINING PROTEIN-RELATED"/>
    <property type="match status" value="1"/>
</dbReference>
<dbReference type="OrthoDB" id="59528at2759"/>
<proteinExistence type="predicted"/>
<evidence type="ECO:0008006" key="3">
    <source>
        <dbReference type="Google" id="ProtNLM"/>
    </source>
</evidence>
<reference evidence="1" key="1">
    <citation type="submission" date="2021-11" db="EMBL/GenBank/DDBJ databases">
        <authorList>
            <consortium name="Genoscope - CEA"/>
            <person name="William W."/>
        </authorList>
    </citation>
    <scope>NUCLEOTIDE SEQUENCE</scope>
</reference>
<protein>
    <recommendedName>
        <fullName evidence="3">Tetratricopeptide repeat protein</fullName>
    </recommendedName>
</protein>